<proteinExistence type="predicted"/>
<gene>
    <name evidence="1" type="ORF">GMARGA_LOCUS40795</name>
</gene>
<dbReference type="Proteomes" id="UP000789901">
    <property type="component" value="Unassembled WGS sequence"/>
</dbReference>
<name>A0ABN7X9S9_GIGMA</name>
<feature type="non-terminal residue" evidence="1">
    <location>
        <position position="1"/>
    </location>
</feature>
<reference evidence="1 2" key="1">
    <citation type="submission" date="2021-06" db="EMBL/GenBank/DDBJ databases">
        <authorList>
            <person name="Kallberg Y."/>
            <person name="Tangrot J."/>
            <person name="Rosling A."/>
        </authorList>
    </citation>
    <scope>NUCLEOTIDE SEQUENCE [LARGE SCALE GENOMIC DNA]</scope>
    <source>
        <strain evidence="1 2">120-4 pot B 10/14</strain>
    </source>
</reference>
<evidence type="ECO:0000313" key="1">
    <source>
        <dbReference type="EMBL" id="CAG8851540.1"/>
    </source>
</evidence>
<organism evidence="1 2">
    <name type="scientific">Gigaspora margarita</name>
    <dbReference type="NCBI Taxonomy" id="4874"/>
    <lineage>
        <taxon>Eukaryota</taxon>
        <taxon>Fungi</taxon>
        <taxon>Fungi incertae sedis</taxon>
        <taxon>Mucoromycota</taxon>
        <taxon>Glomeromycotina</taxon>
        <taxon>Glomeromycetes</taxon>
        <taxon>Diversisporales</taxon>
        <taxon>Gigasporaceae</taxon>
        <taxon>Gigaspora</taxon>
    </lineage>
</organism>
<accession>A0ABN7X9S9</accession>
<feature type="non-terminal residue" evidence="1">
    <location>
        <position position="172"/>
    </location>
</feature>
<protein>
    <submittedName>
        <fullName evidence="1">38453_t:CDS:1</fullName>
    </submittedName>
</protein>
<comment type="caution">
    <text evidence="1">The sequence shown here is derived from an EMBL/GenBank/DDBJ whole genome shotgun (WGS) entry which is preliminary data.</text>
</comment>
<sequence length="172" mass="19605">TLNFTNKINDPQTNDFYLTTPLPYGSAILFSKTRSDNPVNYMANFTFQVQTFDLDTMANGDLFYENSAITSSYPEINMTIPLSHEFVNISFSFPIIASFGNIFVYQVINQDTFLLHKTYSAFSHFNVSNSVTLACKLLSSTFNRVNSNYFIIANDDFVRTSIYNEPVRGIKK</sequence>
<evidence type="ECO:0000313" key="2">
    <source>
        <dbReference type="Proteomes" id="UP000789901"/>
    </source>
</evidence>
<keyword evidence="2" id="KW-1185">Reference proteome</keyword>
<dbReference type="EMBL" id="CAJVQB010106633">
    <property type="protein sequence ID" value="CAG8851540.1"/>
    <property type="molecule type" value="Genomic_DNA"/>
</dbReference>